<dbReference type="EMBL" id="PFBW01000106">
    <property type="protein sequence ID" value="PIR77446.1"/>
    <property type="molecule type" value="Genomic_DNA"/>
</dbReference>
<dbReference type="InterPro" id="IPR003593">
    <property type="entry name" value="AAA+_ATPase"/>
</dbReference>
<dbReference type="Gene3D" id="2.40.10.170">
    <property type="match status" value="1"/>
</dbReference>
<dbReference type="SUPFAM" id="SSF50615">
    <property type="entry name" value="N-terminal domain of alpha and beta subunits of F1 ATP synthase"/>
    <property type="match status" value="1"/>
</dbReference>
<dbReference type="PANTHER" id="PTHR15184">
    <property type="entry name" value="ATP SYNTHASE"/>
    <property type="match status" value="1"/>
</dbReference>
<sequence>MNKGTITQIVGVVIDAHFEKELPAIYNAIEFINKDGKRLVFEVQQHLGSHNVRAIAMGTTDGLARGTEVVDTGAPISVPVGIETLGRMFDVIGDPIDNKPAPTKAKKSPIHRKAPDFKNQSKETEILETGIKVVDLLCPFLKGGKIGLFGGAGVGKTVIIQELIRNIASEHGGYSMFAGVGERTREGNDLYREMEESGVLEKTALVFGQMNEPPGARARVALTALTMAEHFRDNEGKDLLLFVDNIFRFTQAGSEMSALLGRMPSAVGYQPTLATEMGALQERITSTDKGSITSVQAVYVPADDLSDPAPATTFAHLDSTVVLNRSLAALGIYPAVDPLDSNSTVLDPQIVGEEHYNTALEVQRVLQRYKDLQDIIAILGLEELSDEDKLTVTRARKVQRFLSQPFFVAEQFTGAEGRYVKIEDTVKGFREILDGKHDDKPESAFYMKGGLDEVIAAAAKK</sequence>
<dbReference type="InterPro" id="IPR036121">
    <property type="entry name" value="ATPase_F1/V1/A1_a/bsu_N_sf"/>
</dbReference>
<dbReference type="Proteomes" id="UP000228528">
    <property type="component" value="Unassembled WGS sequence"/>
</dbReference>
<dbReference type="GO" id="GO:0005524">
    <property type="term" value="F:ATP binding"/>
    <property type="evidence" value="ECO:0007669"/>
    <property type="project" value="UniProtKB-KW"/>
</dbReference>
<comment type="similarity">
    <text evidence="2">Belongs to the ATPase alpha/beta chains family.</text>
</comment>
<evidence type="ECO:0000313" key="13">
    <source>
        <dbReference type="Proteomes" id="UP000228528"/>
    </source>
</evidence>
<dbReference type="NCBIfam" id="TIGR01039">
    <property type="entry name" value="atpD"/>
    <property type="match status" value="1"/>
</dbReference>
<evidence type="ECO:0000256" key="7">
    <source>
        <dbReference type="ARBA" id="ARBA00023065"/>
    </source>
</evidence>
<keyword evidence="6" id="KW-1278">Translocase</keyword>
<dbReference type="InterPro" id="IPR000194">
    <property type="entry name" value="ATPase_F1/V1/A1_a/bsu_nucl-bd"/>
</dbReference>
<comment type="subcellular location">
    <subcellularLocation>
        <location evidence="1">Membrane</location>
        <topology evidence="1">Peripheral membrane protein</topology>
    </subcellularLocation>
</comment>
<gene>
    <name evidence="12" type="primary">atpD</name>
    <name evidence="12" type="ORF">COU30_02405</name>
</gene>
<dbReference type="Pfam" id="PF02874">
    <property type="entry name" value="ATP-synt_ab_N"/>
    <property type="match status" value="1"/>
</dbReference>
<dbReference type="InterPro" id="IPR004100">
    <property type="entry name" value="ATPase_F1/V1/A1_a/bsu_N"/>
</dbReference>
<reference evidence="13" key="1">
    <citation type="submission" date="2017-09" db="EMBL/GenBank/DDBJ databases">
        <title>Depth-based differentiation of microbial function through sediment-hosted aquifers and enrichment of novel symbionts in the deep terrestrial subsurface.</title>
        <authorList>
            <person name="Probst A.J."/>
            <person name="Ladd B."/>
            <person name="Jarett J.K."/>
            <person name="Geller-Mcgrath D.E."/>
            <person name="Sieber C.M.K."/>
            <person name="Emerson J.B."/>
            <person name="Anantharaman K."/>
            <person name="Thomas B.C."/>
            <person name="Malmstrom R."/>
            <person name="Stieglmeier M."/>
            <person name="Klingl A."/>
            <person name="Woyke T."/>
            <person name="Ryan C.M."/>
            <person name="Banfield J.F."/>
        </authorList>
    </citation>
    <scope>NUCLEOTIDE SEQUENCE [LARGE SCALE GENOMIC DNA]</scope>
</reference>
<dbReference type="FunFam" id="3.40.50.300:FF:000004">
    <property type="entry name" value="ATP synthase subunit beta"/>
    <property type="match status" value="1"/>
</dbReference>
<dbReference type="InterPro" id="IPR024034">
    <property type="entry name" value="ATPase_F1/V1_b/a_C"/>
</dbReference>
<dbReference type="InterPro" id="IPR005722">
    <property type="entry name" value="ATP_synth_F1_bsu"/>
</dbReference>
<organism evidence="12 13">
    <name type="scientific">Candidatus Magasanikbacteria bacterium CG10_big_fil_rev_8_21_14_0_10_38_6</name>
    <dbReference type="NCBI Taxonomy" id="1974647"/>
    <lineage>
        <taxon>Bacteria</taxon>
        <taxon>Candidatus Magasanikiibacteriota</taxon>
    </lineage>
</organism>
<dbReference type="InterPro" id="IPR027417">
    <property type="entry name" value="P-loop_NTPase"/>
</dbReference>
<dbReference type="Pfam" id="PF00006">
    <property type="entry name" value="ATP-synt_ab"/>
    <property type="match status" value="1"/>
</dbReference>
<dbReference type="PROSITE" id="PS00152">
    <property type="entry name" value="ATPASE_ALPHA_BETA"/>
    <property type="match status" value="1"/>
</dbReference>
<dbReference type="GO" id="GO:0045259">
    <property type="term" value="C:proton-transporting ATP synthase complex"/>
    <property type="evidence" value="ECO:0007669"/>
    <property type="project" value="UniProtKB-KW"/>
</dbReference>
<dbReference type="CDD" id="cd18110">
    <property type="entry name" value="ATP-synt_F1_beta_C"/>
    <property type="match status" value="1"/>
</dbReference>
<dbReference type="Gene3D" id="3.40.50.300">
    <property type="entry name" value="P-loop containing nucleotide triphosphate hydrolases"/>
    <property type="match status" value="1"/>
</dbReference>
<feature type="domain" description="AAA+ ATPase" evidence="11">
    <location>
        <begin position="142"/>
        <end position="327"/>
    </location>
</feature>
<dbReference type="SUPFAM" id="SSF52540">
    <property type="entry name" value="P-loop containing nucleoside triphosphate hydrolases"/>
    <property type="match status" value="1"/>
</dbReference>
<evidence type="ECO:0000256" key="1">
    <source>
        <dbReference type="ARBA" id="ARBA00004170"/>
    </source>
</evidence>
<evidence type="ECO:0000256" key="5">
    <source>
        <dbReference type="ARBA" id="ARBA00022840"/>
    </source>
</evidence>
<evidence type="ECO:0000256" key="10">
    <source>
        <dbReference type="ARBA" id="ARBA00023310"/>
    </source>
</evidence>
<dbReference type="InterPro" id="IPR050053">
    <property type="entry name" value="ATPase_alpha/beta_chains"/>
</dbReference>
<dbReference type="FunFam" id="1.10.1140.10:FF:000001">
    <property type="entry name" value="ATP synthase subunit beta"/>
    <property type="match status" value="1"/>
</dbReference>
<evidence type="ECO:0000259" key="11">
    <source>
        <dbReference type="SMART" id="SM00382"/>
    </source>
</evidence>
<keyword evidence="9" id="KW-0139">CF(1)</keyword>
<feature type="non-terminal residue" evidence="12">
    <location>
        <position position="461"/>
    </location>
</feature>
<evidence type="ECO:0000313" key="12">
    <source>
        <dbReference type="EMBL" id="PIR77446.1"/>
    </source>
</evidence>
<comment type="caution">
    <text evidence="12">The sequence shown here is derived from an EMBL/GenBank/DDBJ whole genome shotgun (WGS) entry which is preliminary data.</text>
</comment>
<evidence type="ECO:0000256" key="4">
    <source>
        <dbReference type="ARBA" id="ARBA00022741"/>
    </source>
</evidence>
<dbReference type="HAMAP" id="MF_01347">
    <property type="entry name" value="ATP_synth_beta_bact"/>
    <property type="match status" value="1"/>
</dbReference>
<accession>A0A2M6P157</accession>
<dbReference type="Pfam" id="PF22919">
    <property type="entry name" value="ATP-synt_VA_C"/>
    <property type="match status" value="1"/>
</dbReference>
<dbReference type="InterPro" id="IPR055190">
    <property type="entry name" value="ATP-synt_VA_C"/>
</dbReference>
<proteinExistence type="inferred from homology"/>
<keyword evidence="5" id="KW-0067">ATP-binding</keyword>
<evidence type="ECO:0000256" key="2">
    <source>
        <dbReference type="ARBA" id="ARBA00008936"/>
    </source>
</evidence>
<evidence type="ECO:0000256" key="9">
    <source>
        <dbReference type="ARBA" id="ARBA00023196"/>
    </source>
</evidence>
<dbReference type="GO" id="GO:0046933">
    <property type="term" value="F:proton-transporting ATP synthase activity, rotational mechanism"/>
    <property type="evidence" value="ECO:0007669"/>
    <property type="project" value="InterPro"/>
</dbReference>
<keyword evidence="7" id="KW-0406">Ion transport</keyword>
<evidence type="ECO:0000256" key="8">
    <source>
        <dbReference type="ARBA" id="ARBA00023136"/>
    </source>
</evidence>
<dbReference type="Gene3D" id="1.10.1140.10">
    <property type="entry name" value="Bovine Mitochondrial F1-atpase, Atp Synthase Beta Chain, Chain D, domain 3"/>
    <property type="match status" value="1"/>
</dbReference>
<keyword evidence="10" id="KW-0066">ATP synthesis</keyword>
<name>A0A2M6P157_9BACT</name>
<dbReference type="CDD" id="cd18115">
    <property type="entry name" value="ATP-synt_F1_beta_N"/>
    <property type="match status" value="1"/>
</dbReference>
<dbReference type="InterPro" id="IPR020003">
    <property type="entry name" value="ATPase_a/bsu_AS"/>
</dbReference>
<keyword evidence="8" id="KW-0472">Membrane</keyword>
<dbReference type="CDD" id="cd01133">
    <property type="entry name" value="F1-ATPase_beta_CD"/>
    <property type="match status" value="1"/>
</dbReference>
<evidence type="ECO:0000256" key="6">
    <source>
        <dbReference type="ARBA" id="ARBA00022967"/>
    </source>
</evidence>
<keyword evidence="3" id="KW-0813">Transport</keyword>
<protein>
    <submittedName>
        <fullName evidence="12">F0F1 ATP synthase subunit beta</fullName>
    </submittedName>
</protein>
<keyword evidence="4" id="KW-0547">Nucleotide-binding</keyword>
<dbReference type="SMART" id="SM00382">
    <property type="entry name" value="AAA"/>
    <property type="match status" value="1"/>
</dbReference>
<dbReference type="PANTHER" id="PTHR15184:SF71">
    <property type="entry name" value="ATP SYNTHASE SUBUNIT BETA, MITOCHONDRIAL"/>
    <property type="match status" value="1"/>
</dbReference>
<evidence type="ECO:0000256" key="3">
    <source>
        <dbReference type="ARBA" id="ARBA00022448"/>
    </source>
</evidence>
<dbReference type="AlphaFoldDB" id="A0A2M6P157"/>
<dbReference type="SUPFAM" id="SSF47917">
    <property type="entry name" value="C-terminal domain of alpha and beta subunits of F1 ATP synthase"/>
    <property type="match status" value="1"/>
</dbReference>